<dbReference type="InterPro" id="IPR046373">
    <property type="entry name" value="Acyl-CoA_Oxase/DH_mid-dom_sf"/>
</dbReference>
<dbReference type="HOGENOM" id="CLU_018204_5_1_11"/>
<dbReference type="EMBL" id="CP000433">
    <property type="protein sequence ID" value="ABH00495.1"/>
    <property type="molecule type" value="Genomic_DNA"/>
</dbReference>
<dbReference type="KEGG" id="rha:RHA1_ro10306"/>
<comment type="cofactor">
    <cofactor evidence="1">
        <name>FAD</name>
        <dbReference type="ChEBI" id="CHEBI:57692"/>
    </cofactor>
</comment>
<gene>
    <name evidence="8" type="ordered locus">RHA1_ro10306</name>
</gene>
<dbReference type="GO" id="GO:0050660">
    <property type="term" value="F:flavin adenine dinucleotide binding"/>
    <property type="evidence" value="ECO:0007669"/>
    <property type="project" value="InterPro"/>
</dbReference>
<dbReference type="InterPro" id="IPR013786">
    <property type="entry name" value="AcylCoA_DH/ox_N"/>
</dbReference>
<keyword evidence="4" id="KW-0274">FAD</keyword>
<keyword evidence="3" id="KW-0285">Flavoprotein</keyword>
<comment type="similarity">
    <text evidence="2">Belongs to the acyl-CoA dehydrogenase family.</text>
</comment>
<organism evidence="8 9">
    <name type="scientific">Rhodococcus jostii (strain RHA1)</name>
    <dbReference type="NCBI Taxonomy" id="101510"/>
    <lineage>
        <taxon>Bacteria</taxon>
        <taxon>Bacillati</taxon>
        <taxon>Actinomycetota</taxon>
        <taxon>Actinomycetes</taxon>
        <taxon>Mycobacteriales</taxon>
        <taxon>Nocardiaceae</taxon>
        <taxon>Rhodococcus</taxon>
    </lineage>
</organism>
<accession>Q0RW41</accession>
<dbReference type="GO" id="GO:0003995">
    <property type="term" value="F:acyl-CoA dehydrogenase activity"/>
    <property type="evidence" value="ECO:0007669"/>
    <property type="project" value="TreeGrafter"/>
</dbReference>
<dbReference type="Pfam" id="PF00441">
    <property type="entry name" value="Acyl-CoA_dh_1"/>
    <property type="match status" value="1"/>
</dbReference>
<dbReference type="Pfam" id="PF02771">
    <property type="entry name" value="Acyl-CoA_dh_N"/>
    <property type="match status" value="1"/>
</dbReference>
<keyword evidence="8" id="KW-0614">Plasmid</keyword>
<evidence type="ECO:0000313" key="9">
    <source>
        <dbReference type="Proteomes" id="UP000008710"/>
    </source>
</evidence>
<dbReference type="Gene3D" id="1.10.540.10">
    <property type="entry name" value="Acyl-CoA dehydrogenase/oxidase, N-terminal domain"/>
    <property type="match status" value="1"/>
</dbReference>
<evidence type="ECO:0000256" key="1">
    <source>
        <dbReference type="ARBA" id="ARBA00001974"/>
    </source>
</evidence>
<reference evidence="9" key="1">
    <citation type="journal article" date="2006" name="Proc. Natl. Acad. Sci. U.S.A.">
        <title>The complete genome of Rhodococcus sp. RHA1 provides insights into a catabolic powerhouse.</title>
        <authorList>
            <person name="McLeod M.P."/>
            <person name="Warren R.L."/>
            <person name="Hsiao W.W.L."/>
            <person name="Araki N."/>
            <person name="Myhre M."/>
            <person name="Fernandes C."/>
            <person name="Miyazawa D."/>
            <person name="Wong W."/>
            <person name="Lillquist A.L."/>
            <person name="Wang D."/>
            <person name="Dosanjh M."/>
            <person name="Hara H."/>
            <person name="Petrescu A."/>
            <person name="Morin R.D."/>
            <person name="Yang G."/>
            <person name="Stott J.M."/>
            <person name="Schein J.E."/>
            <person name="Shin H."/>
            <person name="Smailus D."/>
            <person name="Siddiqui A.S."/>
            <person name="Marra M.A."/>
            <person name="Jones S.J.M."/>
            <person name="Holt R."/>
            <person name="Brinkman F.S.L."/>
            <person name="Miyauchi K."/>
            <person name="Fukuda M."/>
            <person name="Davies J.E."/>
            <person name="Mohn W.W."/>
            <person name="Eltis L.D."/>
        </authorList>
    </citation>
    <scope>NUCLEOTIDE SEQUENCE [LARGE SCALE GENOMIC DNA]</scope>
    <source>
        <strain evidence="9">RHA1</strain>
    </source>
</reference>
<name>Q0RW41_RHOJR</name>
<dbReference type="AlphaFoldDB" id="Q0RW41"/>
<feature type="domain" description="Acyl-CoA dehydrogenase/oxidase C-terminal" evidence="6">
    <location>
        <begin position="236"/>
        <end position="365"/>
    </location>
</feature>
<feature type="domain" description="Acyl-CoA dehydrogenase/oxidase N-terminal" evidence="7">
    <location>
        <begin position="15"/>
        <end position="129"/>
    </location>
</feature>
<dbReference type="InterPro" id="IPR009075">
    <property type="entry name" value="AcylCo_DH/oxidase_C"/>
</dbReference>
<proteinExistence type="inferred from homology"/>
<dbReference type="PANTHER" id="PTHR43884:SF20">
    <property type="entry name" value="ACYL-COA DEHYDROGENASE FADE28"/>
    <property type="match status" value="1"/>
</dbReference>
<dbReference type="EC" id="1.3.99.-" evidence="8"/>
<dbReference type="Gene3D" id="1.20.140.10">
    <property type="entry name" value="Butyryl-CoA Dehydrogenase, subunit A, domain 3"/>
    <property type="match status" value="1"/>
</dbReference>
<dbReference type="SUPFAM" id="SSF47203">
    <property type="entry name" value="Acyl-CoA dehydrogenase C-terminal domain-like"/>
    <property type="match status" value="1"/>
</dbReference>
<geneLocation type="plasmid" evidence="8 9">
    <name>pRHL2</name>
</geneLocation>
<keyword evidence="5 8" id="KW-0560">Oxidoreductase</keyword>
<dbReference type="Proteomes" id="UP000008710">
    <property type="component" value="Plasmid pRHL2"/>
</dbReference>
<protein>
    <submittedName>
        <fullName evidence="8">Acyl-CoA dehydrogenase</fullName>
        <ecNumber evidence="8">1.3.99.-</ecNumber>
    </submittedName>
</protein>
<dbReference type="OrthoDB" id="8677713at2"/>
<dbReference type="CDD" id="cd00567">
    <property type="entry name" value="ACAD"/>
    <property type="match status" value="1"/>
</dbReference>
<dbReference type="InterPro" id="IPR009100">
    <property type="entry name" value="AcylCoA_DH/oxidase_NM_dom_sf"/>
</dbReference>
<evidence type="ECO:0000256" key="2">
    <source>
        <dbReference type="ARBA" id="ARBA00009347"/>
    </source>
</evidence>
<dbReference type="RefSeq" id="WP_011600132.1">
    <property type="nucleotide sequence ID" value="NC_008270.1"/>
</dbReference>
<evidence type="ECO:0000313" key="8">
    <source>
        <dbReference type="EMBL" id="ABH00495.1"/>
    </source>
</evidence>
<evidence type="ECO:0000256" key="5">
    <source>
        <dbReference type="ARBA" id="ARBA00023002"/>
    </source>
</evidence>
<evidence type="ECO:0000259" key="6">
    <source>
        <dbReference type="Pfam" id="PF00441"/>
    </source>
</evidence>
<dbReference type="PANTHER" id="PTHR43884">
    <property type="entry name" value="ACYL-COA DEHYDROGENASE"/>
    <property type="match status" value="1"/>
</dbReference>
<evidence type="ECO:0000256" key="3">
    <source>
        <dbReference type="ARBA" id="ARBA00022630"/>
    </source>
</evidence>
<evidence type="ECO:0000259" key="7">
    <source>
        <dbReference type="Pfam" id="PF02771"/>
    </source>
</evidence>
<dbReference type="Gene3D" id="2.40.110.10">
    <property type="entry name" value="Butyryl-CoA Dehydrogenase, subunit A, domain 2"/>
    <property type="match status" value="1"/>
</dbReference>
<dbReference type="SUPFAM" id="SSF56645">
    <property type="entry name" value="Acyl-CoA dehydrogenase NM domain-like"/>
    <property type="match status" value="1"/>
</dbReference>
<evidence type="ECO:0000256" key="4">
    <source>
        <dbReference type="ARBA" id="ARBA00022827"/>
    </source>
</evidence>
<dbReference type="InterPro" id="IPR037069">
    <property type="entry name" value="AcylCoA_DH/ox_N_sf"/>
</dbReference>
<dbReference type="InterPro" id="IPR036250">
    <property type="entry name" value="AcylCo_DH-like_C"/>
</dbReference>
<sequence length="382" mass="40514">MTSVNVDRTESVSEEELTALRGTIRDFLVKHSSEQVARNLTDGRDPAHGRAALWTRLQDELGLVSLVLPVQYGGDDAGYAVLRVVLEEHGRALLAGPFLASAVTATATLLACGDDEACARYLPGIGSGETVATAALPVFGQDQEPEELGLRADQDGAGSWTLTGTEWSVPSAVGANLFLLVAATPEGRSLFAVESGAAGLSVTGSDTLDRTRPVGRVDLDGAPARLLGKPGAAATAVEHALDVTAFALAAEQVGAARRCLEATLEYARERRQFGRPIGSFQAVKHRLADMLTRLELADAATEEAALTADRGDPTFSAAAHIAFISASDAFQFVTTEMIQLHGGIGFTWEHAAHRYFRRAKSSENALGGPTRNHERLMTRLDL</sequence>